<dbReference type="GO" id="GO:0005634">
    <property type="term" value="C:nucleus"/>
    <property type="evidence" value="ECO:0007669"/>
    <property type="project" value="UniProtKB-SubCell"/>
</dbReference>
<dbReference type="GO" id="GO:0031123">
    <property type="term" value="P:RNA 3'-end processing"/>
    <property type="evidence" value="ECO:0007669"/>
    <property type="project" value="InterPro"/>
</dbReference>
<evidence type="ECO:0000256" key="4">
    <source>
        <dbReference type="ARBA" id="ARBA00022664"/>
    </source>
</evidence>
<evidence type="ECO:0000256" key="1">
    <source>
        <dbReference type="ARBA" id="ARBA00001936"/>
    </source>
</evidence>
<dbReference type="EMBL" id="CANTFL010000634">
    <property type="protein sequence ID" value="CAI5725974.1"/>
    <property type="molecule type" value="Genomic_DNA"/>
</dbReference>
<feature type="binding site" evidence="13">
    <location>
        <position position="87"/>
    </location>
    <ligand>
        <name>Mg(2+)</name>
        <dbReference type="ChEBI" id="CHEBI:18420"/>
        <label>2</label>
        <note>catalytic</note>
    </ligand>
</feature>
<dbReference type="GO" id="GO:1990817">
    <property type="term" value="F:poly(A) RNA polymerase activity"/>
    <property type="evidence" value="ECO:0007669"/>
    <property type="project" value="UniProtKB-UniRule"/>
</dbReference>
<feature type="binding site" evidence="13">
    <location>
        <position position="85"/>
    </location>
    <ligand>
        <name>Mg(2+)</name>
        <dbReference type="ChEBI" id="CHEBI:18420"/>
        <label>1</label>
        <note>catalytic</note>
    </ligand>
</feature>
<feature type="domain" description="Poly(A) polymerase RNA-binding" evidence="15">
    <location>
        <begin position="408"/>
        <end position="480"/>
    </location>
</feature>
<dbReference type="PANTHER" id="PTHR10682">
    <property type="entry name" value="POLY A POLYMERASE"/>
    <property type="match status" value="1"/>
</dbReference>
<dbReference type="Pfam" id="PF04928">
    <property type="entry name" value="PAP_central"/>
    <property type="match status" value="1"/>
</dbReference>
<name>A0AAV0TTJ7_HYABA</name>
<dbReference type="FunFam" id="1.10.1410.10:FF:000001">
    <property type="entry name" value="Putative poly(A) polymerase gamma"/>
    <property type="match status" value="1"/>
</dbReference>
<dbReference type="SUPFAM" id="SSF81301">
    <property type="entry name" value="Nucleotidyltransferase"/>
    <property type="match status" value="1"/>
</dbReference>
<dbReference type="Gene3D" id="3.30.460.10">
    <property type="entry name" value="Beta Polymerase, domain 2"/>
    <property type="match status" value="1"/>
</dbReference>
<feature type="domain" description="Poly(A) polymerase RNA-binding" evidence="15">
    <location>
        <begin position="340"/>
        <end position="396"/>
    </location>
</feature>
<dbReference type="InterPro" id="IPR011068">
    <property type="entry name" value="NuclTrfase_I-like_C"/>
</dbReference>
<dbReference type="InterPro" id="IPR048840">
    <property type="entry name" value="PolA_pol_NTPase"/>
</dbReference>
<keyword evidence="19" id="KW-1185">Reference proteome</keyword>
<dbReference type="Pfam" id="PF20750">
    <property type="entry name" value="PAP_NTPase"/>
    <property type="match status" value="1"/>
</dbReference>
<dbReference type="CDD" id="cd05402">
    <property type="entry name" value="NT_PAP_TUTase"/>
    <property type="match status" value="1"/>
</dbReference>
<dbReference type="InterPro" id="IPR043519">
    <property type="entry name" value="NT_sf"/>
</dbReference>
<feature type="binding site" evidence="12">
    <location>
        <begin position="218"/>
        <end position="219"/>
    </location>
    <ligand>
        <name>ATP</name>
        <dbReference type="ChEBI" id="CHEBI:30616"/>
    </ligand>
</feature>
<comment type="similarity">
    <text evidence="3 11">Belongs to the poly(A) polymerase family.</text>
</comment>
<feature type="binding site" evidence="13">
    <location>
        <position position="87"/>
    </location>
    <ligand>
        <name>Mg(2+)</name>
        <dbReference type="ChEBI" id="CHEBI:18420"/>
        <label>1</label>
        <note>catalytic</note>
    </ligand>
</feature>
<evidence type="ECO:0000256" key="7">
    <source>
        <dbReference type="ARBA" id="ARBA00022741"/>
    </source>
</evidence>
<feature type="domain" description="Poly(A) polymerase central" evidence="16">
    <location>
        <begin position="191"/>
        <end position="336"/>
    </location>
</feature>
<evidence type="ECO:0000256" key="3">
    <source>
        <dbReference type="ARBA" id="ARBA00010912"/>
    </source>
</evidence>
<dbReference type="GO" id="GO:0005524">
    <property type="term" value="F:ATP binding"/>
    <property type="evidence" value="ECO:0007669"/>
    <property type="project" value="UniProtKB-UniRule"/>
</dbReference>
<dbReference type="GO" id="GO:0006397">
    <property type="term" value="P:mRNA processing"/>
    <property type="evidence" value="ECO:0007669"/>
    <property type="project" value="UniProtKB-KW"/>
</dbReference>
<dbReference type="Gene3D" id="3.30.70.590">
    <property type="entry name" value="Poly(A) polymerase predicted RNA binding domain"/>
    <property type="match status" value="1"/>
</dbReference>
<dbReference type="PIRSF" id="PIRSF018425">
    <property type="entry name" value="PolyA_polymerase"/>
    <property type="match status" value="1"/>
</dbReference>
<keyword evidence="7 11" id="KW-0547">Nucleotide-binding</keyword>
<evidence type="ECO:0000259" key="17">
    <source>
        <dbReference type="Pfam" id="PF20750"/>
    </source>
</evidence>
<evidence type="ECO:0000256" key="11">
    <source>
        <dbReference type="PIRNR" id="PIRNR018425"/>
    </source>
</evidence>
<evidence type="ECO:0000259" key="15">
    <source>
        <dbReference type="Pfam" id="PF04926"/>
    </source>
</evidence>
<accession>A0AAV0TTJ7</accession>
<comment type="subcellular location">
    <subcellularLocation>
        <location evidence="2 11">Nucleus</location>
    </subcellularLocation>
</comment>
<comment type="caution">
    <text evidence="18">The sequence shown here is derived from an EMBL/GenBank/DDBJ whole genome shotgun (WGS) entry which is preliminary data.</text>
</comment>
<dbReference type="InterPro" id="IPR007012">
    <property type="entry name" value="PolA_pol_cen_dom"/>
</dbReference>
<evidence type="ECO:0000256" key="2">
    <source>
        <dbReference type="ARBA" id="ARBA00004123"/>
    </source>
</evidence>
<evidence type="ECO:0000313" key="19">
    <source>
        <dbReference type="Proteomes" id="UP001162031"/>
    </source>
</evidence>
<evidence type="ECO:0000256" key="14">
    <source>
        <dbReference type="SAM" id="MobiDB-lite"/>
    </source>
</evidence>
<keyword evidence="9 13" id="KW-0460">Magnesium</keyword>
<evidence type="ECO:0000256" key="13">
    <source>
        <dbReference type="PIRSR" id="PIRSR018425-2"/>
    </source>
</evidence>
<dbReference type="EC" id="2.7.7.19" evidence="11"/>
<dbReference type="GO" id="GO:0003723">
    <property type="term" value="F:RNA binding"/>
    <property type="evidence" value="ECO:0007669"/>
    <property type="project" value="UniProtKB-UniRule"/>
</dbReference>
<proteinExistence type="inferred from homology"/>
<feature type="domain" description="Poly(A) polymerase nucleotidyltransferase" evidence="17">
    <location>
        <begin position="1"/>
        <end position="186"/>
    </location>
</feature>
<keyword evidence="5 11" id="KW-0808">Transferase</keyword>
<keyword evidence="8 11" id="KW-0067">ATP-binding</keyword>
<dbReference type="FunFam" id="3.30.70.590:FF:000015">
    <property type="entry name" value="Predicted protein"/>
    <property type="match status" value="1"/>
</dbReference>
<dbReference type="InterPro" id="IPR007010">
    <property type="entry name" value="PolA_pol_RNA-bd_dom"/>
</dbReference>
<dbReference type="Gene3D" id="1.10.1410.10">
    <property type="match status" value="1"/>
</dbReference>
<evidence type="ECO:0000313" key="18">
    <source>
        <dbReference type="EMBL" id="CAI5725974.1"/>
    </source>
</evidence>
<dbReference type="PANTHER" id="PTHR10682:SF10">
    <property type="entry name" value="POLYNUCLEOTIDE ADENYLYLTRANSFERASE"/>
    <property type="match status" value="1"/>
</dbReference>
<dbReference type="Proteomes" id="UP001162031">
    <property type="component" value="Unassembled WGS sequence"/>
</dbReference>
<evidence type="ECO:0000259" key="16">
    <source>
        <dbReference type="Pfam" id="PF04928"/>
    </source>
</evidence>
<feature type="binding site" evidence="12">
    <location>
        <position position="209"/>
    </location>
    <ligand>
        <name>ATP</name>
        <dbReference type="ChEBI" id="CHEBI:30616"/>
    </ligand>
</feature>
<evidence type="ECO:0000256" key="12">
    <source>
        <dbReference type="PIRSR" id="PIRSR018425-1"/>
    </source>
</evidence>
<evidence type="ECO:0000256" key="9">
    <source>
        <dbReference type="ARBA" id="ARBA00022842"/>
    </source>
</evidence>
<sequence>MTTPLSTAAPSDHDKRLNDELLQTLQLCGLYESKERLLRRERVLERLQQVLHEYYALHERETETKQLQLRTFGSYRLGVQSREADIDTLCVAPRHCTRASFFDKVPILLDAAPDVTGLHVIGDAFVPVIKMKVYGIPVDLLFVSLQLDAVPVDIDMLDDQYLKGLDEASVRSCNGVRVTERILQLVPNPETFRTTLIAVKHWARMRGIYSNVLGFLGGVNWAILVARICQFYPNALPASILSRFFRIYQMWTWPNPIMLARVDDALNLGFSGWNPKLNARDRLHLMPIITPAYPASNSSYNVMASTLRILKAEFGNGLDRTLEVESKKSTWSKLFAAPAFFQRSKHFLRVQIMANSAEDFERWFGWVESRLRHLFLRLETLPDVQIHPFGRFFDFVEAKGVLLDSATHPQCVHTSWLFIGLCFTVPEEVPTTGATHSVDLTSVIRDFAFYTDQWEARDSGMDMQIDHVTRSEIPEWVLEAISGNTDSDRSSPTRSSSKKSKGT</sequence>
<evidence type="ECO:0000256" key="5">
    <source>
        <dbReference type="ARBA" id="ARBA00022679"/>
    </source>
</evidence>
<dbReference type="SUPFAM" id="SSF55003">
    <property type="entry name" value="PAP/Archaeal CCA-adding enzyme, C-terminal domain"/>
    <property type="match status" value="1"/>
</dbReference>
<comment type="cofactor">
    <cofactor evidence="13">
        <name>Mg(2+)</name>
        <dbReference type="ChEBI" id="CHEBI:18420"/>
    </cofactor>
    <text evidence="13">Binds 2 magnesium ions. Also active with manganese.</text>
</comment>
<evidence type="ECO:0000256" key="8">
    <source>
        <dbReference type="ARBA" id="ARBA00022840"/>
    </source>
</evidence>
<organism evidence="18 19">
    <name type="scientific">Hyaloperonospora brassicae</name>
    <name type="common">Brassica downy mildew</name>
    <name type="synonym">Peronospora brassicae</name>
    <dbReference type="NCBI Taxonomy" id="162125"/>
    <lineage>
        <taxon>Eukaryota</taxon>
        <taxon>Sar</taxon>
        <taxon>Stramenopiles</taxon>
        <taxon>Oomycota</taxon>
        <taxon>Peronosporomycetes</taxon>
        <taxon>Peronosporales</taxon>
        <taxon>Peronosporaceae</taxon>
        <taxon>Hyaloperonospora</taxon>
    </lineage>
</organism>
<feature type="binding site" evidence="13">
    <location>
        <position position="85"/>
    </location>
    <ligand>
        <name>Mg(2+)</name>
        <dbReference type="ChEBI" id="CHEBI:18420"/>
        <label>2</label>
        <note>catalytic</note>
    </ligand>
</feature>
<dbReference type="SUPFAM" id="SSF81631">
    <property type="entry name" value="PAP/OAS1 substrate-binding domain"/>
    <property type="match status" value="1"/>
</dbReference>
<evidence type="ECO:0000256" key="10">
    <source>
        <dbReference type="ARBA" id="ARBA00023242"/>
    </source>
</evidence>
<comment type="catalytic activity">
    <reaction evidence="11">
        <text>RNA(n) + ATP = RNA(n)-3'-adenine ribonucleotide + diphosphate</text>
        <dbReference type="Rhea" id="RHEA:11332"/>
        <dbReference type="Rhea" id="RHEA-COMP:14527"/>
        <dbReference type="Rhea" id="RHEA-COMP:17347"/>
        <dbReference type="ChEBI" id="CHEBI:30616"/>
        <dbReference type="ChEBI" id="CHEBI:33019"/>
        <dbReference type="ChEBI" id="CHEBI:140395"/>
        <dbReference type="ChEBI" id="CHEBI:173115"/>
        <dbReference type="EC" id="2.7.7.19"/>
    </reaction>
</comment>
<gene>
    <name evidence="18" type="ORF">HBR001_LOCUS3730</name>
</gene>
<feature type="binding site" evidence="12">
    <location>
        <begin position="85"/>
        <end position="87"/>
    </location>
    <ligand>
        <name>ATP</name>
        <dbReference type="ChEBI" id="CHEBI:30616"/>
    </ligand>
</feature>
<protein>
    <recommendedName>
        <fullName evidence="11">Poly(A) polymerase</fullName>
        <ecNumber evidence="11">2.7.7.19</ecNumber>
    </recommendedName>
</protein>
<feature type="binding site" evidence="13">
    <location>
        <position position="139"/>
    </location>
    <ligand>
        <name>Mg(2+)</name>
        <dbReference type="ChEBI" id="CHEBI:18420"/>
        <label>2</label>
        <note>catalytic</note>
    </ligand>
</feature>
<feature type="binding site" evidence="12">
    <location>
        <position position="200"/>
    </location>
    <ligand>
        <name>ATP</name>
        <dbReference type="ChEBI" id="CHEBI:30616"/>
    </ligand>
</feature>
<dbReference type="FunFam" id="3.30.460.10:FF:000092">
    <property type="entry name" value="Poly(A) polymerase, putative"/>
    <property type="match status" value="1"/>
</dbReference>
<keyword evidence="10 11" id="KW-0539">Nucleus</keyword>
<reference evidence="18" key="1">
    <citation type="submission" date="2022-12" db="EMBL/GenBank/DDBJ databases">
        <authorList>
            <person name="Webb A."/>
        </authorList>
    </citation>
    <scope>NUCLEOTIDE SEQUENCE</scope>
    <source>
        <strain evidence="18">Hp1</strain>
    </source>
</reference>
<comment type="cofactor">
    <cofactor evidence="1">
        <name>Mn(2+)</name>
        <dbReference type="ChEBI" id="CHEBI:29035"/>
    </cofactor>
</comment>
<dbReference type="AlphaFoldDB" id="A0AAV0TTJ7"/>
<feature type="binding site" evidence="12">
    <location>
        <position position="139"/>
    </location>
    <ligand>
        <name>ATP</name>
        <dbReference type="ChEBI" id="CHEBI:30616"/>
    </ligand>
</feature>
<feature type="region of interest" description="Disordered" evidence="14">
    <location>
        <begin position="482"/>
        <end position="503"/>
    </location>
</feature>
<dbReference type="GO" id="GO:0046872">
    <property type="term" value="F:metal ion binding"/>
    <property type="evidence" value="ECO:0007669"/>
    <property type="project" value="UniProtKB-KW"/>
</dbReference>
<dbReference type="Pfam" id="PF04926">
    <property type="entry name" value="PAP_RNA-bind"/>
    <property type="match status" value="2"/>
</dbReference>
<keyword evidence="4 11" id="KW-0507">mRNA processing</keyword>
<comment type="function">
    <text evidence="11">Polymerase that creates the 3'-poly(A) tail of mRNA's.</text>
</comment>
<feature type="binding site" evidence="12">
    <location>
        <begin position="72"/>
        <end position="74"/>
    </location>
    <ligand>
        <name>ATP</name>
        <dbReference type="ChEBI" id="CHEBI:30616"/>
    </ligand>
</feature>
<evidence type="ECO:0000256" key="6">
    <source>
        <dbReference type="ARBA" id="ARBA00022723"/>
    </source>
</evidence>
<keyword evidence="6 13" id="KW-0479">Metal-binding</keyword>
<dbReference type="InterPro" id="IPR014492">
    <property type="entry name" value="PolyA_polymerase"/>
</dbReference>